<proteinExistence type="predicted"/>
<keyword evidence="2 5" id="KW-0812">Transmembrane</keyword>
<dbReference type="FunCoup" id="A0A6P8QFB9">
    <property type="interactions" value="372"/>
</dbReference>
<evidence type="ECO:0000256" key="2">
    <source>
        <dbReference type="ARBA" id="ARBA00022692"/>
    </source>
</evidence>
<dbReference type="InterPro" id="IPR050578">
    <property type="entry name" value="MARVEL-CKLF_proteins"/>
</dbReference>
<keyword evidence="3 6" id="KW-1133">Transmembrane helix</keyword>
<organism evidence="8 9">
    <name type="scientific">Geotrypetes seraphini</name>
    <name type="common">Gaboon caecilian</name>
    <name type="synonym">Caecilia seraphini</name>
    <dbReference type="NCBI Taxonomy" id="260995"/>
    <lineage>
        <taxon>Eukaryota</taxon>
        <taxon>Metazoa</taxon>
        <taxon>Chordata</taxon>
        <taxon>Craniata</taxon>
        <taxon>Vertebrata</taxon>
        <taxon>Euteleostomi</taxon>
        <taxon>Amphibia</taxon>
        <taxon>Gymnophiona</taxon>
        <taxon>Geotrypetes</taxon>
    </lineage>
</organism>
<evidence type="ECO:0000313" key="9">
    <source>
        <dbReference type="RefSeq" id="XP_033785993.1"/>
    </source>
</evidence>
<reference evidence="9" key="1">
    <citation type="submission" date="2025-08" db="UniProtKB">
        <authorList>
            <consortium name="RefSeq"/>
        </authorList>
    </citation>
    <scope>IDENTIFICATION</scope>
</reference>
<sequence length="186" mass="20150">MADSANGPVYTGTTVPNPSAGNCSGLSTLGPPRLGIKVAQLILSFVAFICEEIVEHCTNCVGLYLFEFVSCSAFLLSILALVIYCTRLHEKVGLEMIKKMDFWFSLCIGVIFLLASIVFAATSDQTTLEQVSVAFGFLASFAFLLDLYFLYKGGVKLKKASKNKAENDVKGVKTQVPESLPLNVET</sequence>
<accession>A0A6P8QFB9</accession>
<evidence type="ECO:0000256" key="5">
    <source>
        <dbReference type="PROSITE-ProRule" id="PRU00581"/>
    </source>
</evidence>
<dbReference type="InterPro" id="IPR008253">
    <property type="entry name" value="Marvel"/>
</dbReference>
<dbReference type="RefSeq" id="XP_033785993.1">
    <property type="nucleotide sequence ID" value="XM_033930102.1"/>
</dbReference>
<feature type="transmembrane region" description="Helical" evidence="6">
    <location>
        <begin position="133"/>
        <end position="151"/>
    </location>
</feature>
<evidence type="ECO:0000259" key="7">
    <source>
        <dbReference type="PROSITE" id="PS51225"/>
    </source>
</evidence>
<dbReference type="Pfam" id="PF01284">
    <property type="entry name" value="MARVEL"/>
    <property type="match status" value="1"/>
</dbReference>
<evidence type="ECO:0000256" key="1">
    <source>
        <dbReference type="ARBA" id="ARBA00004141"/>
    </source>
</evidence>
<dbReference type="Proteomes" id="UP000515159">
    <property type="component" value="Chromosome 2"/>
</dbReference>
<dbReference type="AlphaFoldDB" id="A0A6P8QFB9"/>
<dbReference type="PANTHER" id="PTHR22776">
    <property type="entry name" value="MARVEL-CONTAINING POTENTIAL LIPID RAFT-ASSOCIATED PROTEIN"/>
    <property type="match status" value="1"/>
</dbReference>
<name>A0A6P8QFB9_GEOSA</name>
<evidence type="ECO:0000313" key="8">
    <source>
        <dbReference type="Proteomes" id="UP000515159"/>
    </source>
</evidence>
<evidence type="ECO:0000256" key="3">
    <source>
        <dbReference type="ARBA" id="ARBA00022989"/>
    </source>
</evidence>
<feature type="transmembrane region" description="Helical" evidence="6">
    <location>
        <begin position="61"/>
        <end position="82"/>
    </location>
</feature>
<dbReference type="KEGG" id="gsh:117353777"/>
<dbReference type="GeneID" id="117353777"/>
<protein>
    <submittedName>
        <fullName evidence="9">CKLF-like MARVEL transmembrane domain-containing protein 6 isoform X1</fullName>
    </submittedName>
</protein>
<comment type="subcellular location">
    <subcellularLocation>
        <location evidence="1">Membrane</location>
        <topology evidence="1">Multi-pass membrane protein</topology>
    </subcellularLocation>
</comment>
<feature type="transmembrane region" description="Helical" evidence="6">
    <location>
        <begin position="102"/>
        <end position="121"/>
    </location>
</feature>
<keyword evidence="8" id="KW-1185">Reference proteome</keyword>
<evidence type="ECO:0000256" key="6">
    <source>
        <dbReference type="SAM" id="Phobius"/>
    </source>
</evidence>
<feature type="domain" description="MARVEL" evidence="7">
    <location>
        <begin position="28"/>
        <end position="155"/>
    </location>
</feature>
<keyword evidence="4 5" id="KW-0472">Membrane</keyword>
<gene>
    <name evidence="9" type="primary">CMTM6</name>
</gene>
<dbReference type="OrthoDB" id="10028364at2759"/>
<dbReference type="PANTHER" id="PTHR22776:SF25">
    <property type="entry name" value="CKLF-LIKE MARVEL TRANSMEMBRANE DOMAIN-CONTAINING PROTEIN 6"/>
    <property type="match status" value="1"/>
</dbReference>
<dbReference type="GO" id="GO:0016020">
    <property type="term" value="C:membrane"/>
    <property type="evidence" value="ECO:0007669"/>
    <property type="project" value="UniProtKB-SubCell"/>
</dbReference>
<dbReference type="CTD" id="54918"/>
<dbReference type="PROSITE" id="PS51225">
    <property type="entry name" value="MARVEL"/>
    <property type="match status" value="1"/>
</dbReference>
<dbReference type="InParanoid" id="A0A6P8QFB9"/>
<evidence type="ECO:0000256" key="4">
    <source>
        <dbReference type="ARBA" id="ARBA00023136"/>
    </source>
</evidence>